<reference evidence="6 7" key="1">
    <citation type="journal article" date="2021" name="Elife">
        <title>Chloroplast acquisition without the gene transfer in kleptoplastic sea slugs, Plakobranchus ocellatus.</title>
        <authorList>
            <person name="Maeda T."/>
            <person name="Takahashi S."/>
            <person name="Yoshida T."/>
            <person name="Shimamura S."/>
            <person name="Takaki Y."/>
            <person name="Nagai Y."/>
            <person name="Toyoda A."/>
            <person name="Suzuki Y."/>
            <person name="Arimoto A."/>
            <person name="Ishii H."/>
            <person name="Satoh N."/>
            <person name="Nishiyama T."/>
            <person name="Hasebe M."/>
            <person name="Maruyama T."/>
            <person name="Minagawa J."/>
            <person name="Obokata J."/>
            <person name="Shigenobu S."/>
        </authorList>
    </citation>
    <scope>NUCLEOTIDE SEQUENCE [LARGE SCALE GENOMIC DNA]</scope>
</reference>
<evidence type="ECO:0000256" key="3">
    <source>
        <dbReference type="ARBA" id="ARBA00022729"/>
    </source>
</evidence>
<accession>A0AAV4IIZ0</accession>
<name>A0AAV4IIZ0_9GAST</name>
<dbReference type="PANTHER" id="PTHR11010:SF117">
    <property type="entry name" value="SERINE PROTEASE 16"/>
    <property type="match status" value="1"/>
</dbReference>
<evidence type="ECO:0000256" key="5">
    <source>
        <dbReference type="ARBA" id="ARBA00023180"/>
    </source>
</evidence>
<keyword evidence="4" id="KW-0378">Hydrolase</keyword>
<keyword evidence="7" id="KW-1185">Reference proteome</keyword>
<evidence type="ECO:0000313" key="6">
    <source>
        <dbReference type="EMBL" id="GFS10189.1"/>
    </source>
</evidence>
<dbReference type="AlphaFoldDB" id="A0AAV4IIZ0"/>
<sequence>MNAYQLWELLFDPPKAEWFEQKLDHFNPTDTRTWKQRYFKAGPDSSDTLFVLIGGESPASPIWMVSCMWTRWGKKHNAVRLQLEHRFYGDSRPTKDMSVDNLQYLSSEQALSDLANFITVMKNQFKASKVIVFGASYSGALAAWFRIKYPYLVDGAVASSAPVFLQMDFKGYLEVVAQSLNTFKPVNACNDAISVATAALKEKLKTPQGRKALKEQFK</sequence>
<dbReference type="Gene3D" id="3.40.50.1820">
    <property type="entry name" value="alpha/beta hydrolase"/>
    <property type="match status" value="1"/>
</dbReference>
<gene>
    <name evidence="6" type="ORF">ElyMa_006641000</name>
</gene>
<evidence type="ECO:0000256" key="4">
    <source>
        <dbReference type="ARBA" id="ARBA00022801"/>
    </source>
</evidence>
<dbReference type="InterPro" id="IPR029058">
    <property type="entry name" value="AB_hydrolase_fold"/>
</dbReference>
<dbReference type="SUPFAM" id="SSF53474">
    <property type="entry name" value="alpha/beta-Hydrolases"/>
    <property type="match status" value="1"/>
</dbReference>
<dbReference type="Pfam" id="PF05577">
    <property type="entry name" value="Peptidase_S28"/>
    <property type="match status" value="1"/>
</dbReference>
<organism evidence="6 7">
    <name type="scientific">Elysia marginata</name>
    <dbReference type="NCBI Taxonomy" id="1093978"/>
    <lineage>
        <taxon>Eukaryota</taxon>
        <taxon>Metazoa</taxon>
        <taxon>Spiralia</taxon>
        <taxon>Lophotrochozoa</taxon>
        <taxon>Mollusca</taxon>
        <taxon>Gastropoda</taxon>
        <taxon>Heterobranchia</taxon>
        <taxon>Euthyneura</taxon>
        <taxon>Panpulmonata</taxon>
        <taxon>Sacoglossa</taxon>
        <taxon>Placobranchoidea</taxon>
        <taxon>Plakobranchidae</taxon>
        <taxon>Elysia</taxon>
    </lineage>
</organism>
<comment type="similarity">
    <text evidence="1">Belongs to the peptidase S28 family.</text>
</comment>
<evidence type="ECO:0000256" key="1">
    <source>
        <dbReference type="ARBA" id="ARBA00011079"/>
    </source>
</evidence>
<dbReference type="Proteomes" id="UP000762676">
    <property type="component" value="Unassembled WGS sequence"/>
</dbReference>
<comment type="caution">
    <text evidence="6">The sequence shown here is derived from an EMBL/GenBank/DDBJ whole genome shotgun (WGS) entry which is preliminary data.</text>
</comment>
<keyword evidence="3" id="KW-0732">Signal</keyword>
<evidence type="ECO:0000256" key="2">
    <source>
        <dbReference type="ARBA" id="ARBA00022670"/>
    </source>
</evidence>
<dbReference type="GO" id="GO:0070008">
    <property type="term" value="F:serine-type exopeptidase activity"/>
    <property type="evidence" value="ECO:0007669"/>
    <property type="project" value="InterPro"/>
</dbReference>
<keyword evidence="2 6" id="KW-0645">Protease</keyword>
<evidence type="ECO:0000313" key="7">
    <source>
        <dbReference type="Proteomes" id="UP000762676"/>
    </source>
</evidence>
<dbReference type="GO" id="GO:0006508">
    <property type="term" value="P:proteolysis"/>
    <property type="evidence" value="ECO:0007669"/>
    <property type="project" value="UniProtKB-KW"/>
</dbReference>
<dbReference type="InterPro" id="IPR008758">
    <property type="entry name" value="Peptidase_S28"/>
</dbReference>
<keyword evidence="5" id="KW-0325">Glycoprotein</keyword>
<dbReference type="GO" id="GO:0008239">
    <property type="term" value="F:dipeptidyl-peptidase activity"/>
    <property type="evidence" value="ECO:0007669"/>
    <property type="project" value="TreeGrafter"/>
</dbReference>
<proteinExistence type="inferred from homology"/>
<dbReference type="PANTHER" id="PTHR11010">
    <property type="entry name" value="PROTEASE S28 PRO-X CARBOXYPEPTIDASE-RELATED"/>
    <property type="match status" value="1"/>
</dbReference>
<dbReference type="EMBL" id="BMAT01013319">
    <property type="protein sequence ID" value="GFS10189.1"/>
    <property type="molecule type" value="Genomic_DNA"/>
</dbReference>
<protein>
    <submittedName>
        <fullName evidence="6">Thymus-specific serine protease</fullName>
    </submittedName>
</protein>